<dbReference type="AlphaFoldDB" id="A0A1Q2CXE6"/>
<dbReference type="KEGG" id="tfa:BW733_07900"/>
<evidence type="ECO:0000256" key="1">
    <source>
        <dbReference type="SAM" id="MobiDB-lite"/>
    </source>
</evidence>
<evidence type="ECO:0000313" key="2">
    <source>
        <dbReference type="EMBL" id="AQP50764.1"/>
    </source>
</evidence>
<sequence length="109" mass="12098">MPHERPRTPSPVPGPTTHRLRLRQGLRRGKGQQRPSANDVHASRLYPHISVEQGDGGLRVSTRHPGDFQHGATDDQLTLHITNALSSALAYFNELDAQYPDAEPAAYNR</sequence>
<protein>
    <submittedName>
        <fullName evidence="2">Uncharacterized protein</fullName>
    </submittedName>
</protein>
<proteinExistence type="predicted"/>
<feature type="compositionally biased region" description="Basic residues" evidence="1">
    <location>
        <begin position="18"/>
        <end position="31"/>
    </location>
</feature>
<accession>A0A1Q2CXE6</accession>
<dbReference type="OrthoDB" id="3256964at2"/>
<dbReference type="Proteomes" id="UP000188235">
    <property type="component" value="Chromosome"/>
</dbReference>
<keyword evidence="3" id="KW-1185">Reference proteome</keyword>
<dbReference type="RefSeq" id="WP_077349416.1">
    <property type="nucleotide sequence ID" value="NZ_CP019607.1"/>
</dbReference>
<dbReference type="STRING" id="399497.BW733_07900"/>
<name>A0A1Q2CXE6_9ACTN</name>
<organism evidence="2 3">
    <name type="scientific">Tessaracoccus flavescens</name>
    <dbReference type="NCBI Taxonomy" id="399497"/>
    <lineage>
        <taxon>Bacteria</taxon>
        <taxon>Bacillati</taxon>
        <taxon>Actinomycetota</taxon>
        <taxon>Actinomycetes</taxon>
        <taxon>Propionibacteriales</taxon>
        <taxon>Propionibacteriaceae</taxon>
        <taxon>Tessaracoccus</taxon>
    </lineage>
</organism>
<feature type="region of interest" description="Disordered" evidence="1">
    <location>
        <begin position="1"/>
        <end position="46"/>
    </location>
</feature>
<reference evidence="2 3" key="1">
    <citation type="journal article" date="2008" name="Int. J. Syst. Evol. Microbiol.">
        <title>Tessaracoccus flavescens sp. nov., isolated from marine sediment.</title>
        <authorList>
            <person name="Lee D.W."/>
            <person name="Lee S.D."/>
        </authorList>
    </citation>
    <scope>NUCLEOTIDE SEQUENCE [LARGE SCALE GENOMIC DNA]</scope>
    <source>
        <strain evidence="2 3">SST-39T</strain>
    </source>
</reference>
<evidence type="ECO:0000313" key="3">
    <source>
        <dbReference type="Proteomes" id="UP000188235"/>
    </source>
</evidence>
<gene>
    <name evidence="2" type="ORF">BW733_07900</name>
</gene>
<dbReference type="EMBL" id="CP019607">
    <property type="protein sequence ID" value="AQP50764.1"/>
    <property type="molecule type" value="Genomic_DNA"/>
</dbReference>